<proteinExistence type="predicted"/>
<name>A0ABU7VW47_9BACL</name>
<organism evidence="1 2">
    <name type="scientific">Paenibacillus haidiansis</name>
    <dbReference type="NCBI Taxonomy" id="1574488"/>
    <lineage>
        <taxon>Bacteria</taxon>
        <taxon>Bacillati</taxon>
        <taxon>Bacillota</taxon>
        <taxon>Bacilli</taxon>
        <taxon>Bacillales</taxon>
        <taxon>Paenibacillaceae</taxon>
        <taxon>Paenibacillus</taxon>
    </lineage>
</organism>
<dbReference type="EMBL" id="JAZHPZ010000011">
    <property type="protein sequence ID" value="MEF2967985.1"/>
    <property type="molecule type" value="Genomic_DNA"/>
</dbReference>
<evidence type="ECO:0000313" key="1">
    <source>
        <dbReference type="EMBL" id="MEF2967985.1"/>
    </source>
</evidence>
<keyword evidence="2" id="KW-1185">Reference proteome</keyword>
<evidence type="ECO:0000313" key="2">
    <source>
        <dbReference type="Proteomes" id="UP001306950"/>
    </source>
</evidence>
<protein>
    <submittedName>
        <fullName evidence="1">Uncharacterized protein</fullName>
    </submittedName>
</protein>
<gene>
    <name evidence="1" type="ORF">V3851_19315</name>
</gene>
<reference evidence="1 2" key="1">
    <citation type="submission" date="2024-02" db="EMBL/GenBank/DDBJ databases">
        <title>A nitrogen-fixing paenibacillus bacterium.</title>
        <authorList>
            <person name="Zhang W.L."/>
            <person name="Chen S.F."/>
        </authorList>
    </citation>
    <scope>NUCLEOTIDE SEQUENCE [LARGE SCALE GENOMIC DNA]</scope>
    <source>
        <strain evidence="1 2">M1</strain>
    </source>
</reference>
<accession>A0ABU7VW47</accession>
<comment type="caution">
    <text evidence="1">The sequence shown here is derived from an EMBL/GenBank/DDBJ whole genome shotgun (WGS) entry which is preliminary data.</text>
</comment>
<dbReference type="Proteomes" id="UP001306950">
    <property type="component" value="Unassembled WGS sequence"/>
</dbReference>
<sequence length="119" mass="13198">MTEYNGIPCAEIQVRPGAVNDPDLFVYIAASSRGLGGDTAAGTGEEAGDGYEIIRMIRSDADLETDWFDNNMHQATAVVAEEDFCDSGWPAPERQREEFKQRLLAHEGIAARLRRELPR</sequence>